<evidence type="ECO:0000256" key="1">
    <source>
        <dbReference type="ARBA" id="ARBA00004323"/>
    </source>
</evidence>
<evidence type="ECO:0000256" key="3">
    <source>
        <dbReference type="ARBA" id="ARBA00022676"/>
    </source>
</evidence>
<dbReference type="PANTHER" id="PTHR11062">
    <property type="entry name" value="EXOSTOSIN HEPARAN SULFATE GLYCOSYLTRANSFERASE -RELATED"/>
    <property type="match status" value="1"/>
</dbReference>
<dbReference type="Proteomes" id="UP000295252">
    <property type="component" value="Chromosome IV"/>
</dbReference>
<evidence type="ECO:0000259" key="6">
    <source>
        <dbReference type="Pfam" id="PF03016"/>
    </source>
</evidence>
<dbReference type="InterPro" id="IPR004263">
    <property type="entry name" value="Exostosin"/>
</dbReference>
<dbReference type="FunCoup" id="A0A068TU22">
    <property type="interactions" value="4"/>
</dbReference>
<dbReference type="PhylomeDB" id="A0A068TU22"/>
<evidence type="ECO:0000313" key="7">
    <source>
        <dbReference type="EMBL" id="CDO99716.1"/>
    </source>
</evidence>
<keyword evidence="3" id="KW-0328">Glycosyltransferase</keyword>
<dbReference type="EMBL" id="HG739088">
    <property type="protein sequence ID" value="CDO99716.1"/>
    <property type="molecule type" value="Genomic_DNA"/>
</dbReference>
<dbReference type="Gene3D" id="3.40.50.2000">
    <property type="entry name" value="Glycogen Phosphorylase B"/>
    <property type="match status" value="1"/>
</dbReference>
<reference evidence="8" key="1">
    <citation type="journal article" date="2014" name="Science">
        <title>The coffee genome provides insight into the convergent evolution of caffeine biosynthesis.</title>
        <authorList>
            <person name="Denoeud F."/>
            <person name="Carretero-Paulet L."/>
            <person name="Dereeper A."/>
            <person name="Droc G."/>
            <person name="Guyot R."/>
            <person name="Pietrella M."/>
            <person name="Zheng C."/>
            <person name="Alberti A."/>
            <person name="Anthony F."/>
            <person name="Aprea G."/>
            <person name="Aury J.M."/>
            <person name="Bento P."/>
            <person name="Bernard M."/>
            <person name="Bocs S."/>
            <person name="Campa C."/>
            <person name="Cenci A."/>
            <person name="Combes M.C."/>
            <person name="Crouzillat D."/>
            <person name="Da Silva C."/>
            <person name="Daddiego L."/>
            <person name="De Bellis F."/>
            <person name="Dussert S."/>
            <person name="Garsmeur O."/>
            <person name="Gayraud T."/>
            <person name="Guignon V."/>
            <person name="Jahn K."/>
            <person name="Jamilloux V."/>
            <person name="Joet T."/>
            <person name="Labadie K."/>
            <person name="Lan T."/>
            <person name="Leclercq J."/>
            <person name="Lepelley M."/>
            <person name="Leroy T."/>
            <person name="Li L.T."/>
            <person name="Librado P."/>
            <person name="Lopez L."/>
            <person name="Munoz A."/>
            <person name="Noel B."/>
            <person name="Pallavicini A."/>
            <person name="Perrotta G."/>
            <person name="Poncet V."/>
            <person name="Pot D."/>
            <person name="Priyono X."/>
            <person name="Rigoreau M."/>
            <person name="Rouard M."/>
            <person name="Rozas J."/>
            <person name="Tranchant-Dubreuil C."/>
            <person name="VanBuren R."/>
            <person name="Zhang Q."/>
            <person name="Andrade A.C."/>
            <person name="Argout X."/>
            <person name="Bertrand B."/>
            <person name="de Kochko A."/>
            <person name="Graziosi G."/>
            <person name="Henry R.J."/>
            <person name="Jayarama X."/>
            <person name="Ming R."/>
            <person name="Nagai C."/>
            <person name="Rounsley S."/>
            <person name="Sankoff D."/>
            <person name="Giuliano G."/>
            <person name="Albert V.A."/>
            <person name="Wincker P."/>
            <person name="Lashermes P."/>
        </authorList>
    </citation>
    <scope>NUCLEOTIDE SEQUENCE [LARGE SCALE GENOMIC DNA]</scope>
    <source>
        <strain evidence="8">cv. DH200-94</strain>
    </source>
</reference>
<feature type="domain" description="Exostosin GT47" evidence="6">
    <location>
        <begin position="102"/>
        <end position="395"/>
    </location>
</feature>
<keyword evidence="8" id="KW-1185">Reference proteome</keyword>
<keyword evidence="4" id="KW-0812">Transmembrane</keyword>
<evidence type="ECO:0000256" key="4">
    <source>
        <dbReference type="ARBA" id="ARBA00022968"/>
    </source>
</evidence>
<keyword evidence="5" id="KW-0333">Golgi apparatus</keyword>
<organism evidence="7 8">
    <name type="scientific">Coffea canephora</name>
    <name type="common">Robusta coffee</name>
    <dbReference type="NCBI Taxonomy" id="49390"/>
    <lineage>
        <taxon>Eukaryota</taxon>
        <taxon>Viridiplantae</taxon>
        <taxon>Streptophyta</taxon>
        <taxon>Embryophyta</taxon>
        <taxon>Tracheophyta</taxon>
        <taxon>Spermatophyta</taxon>
        <taxon>Magnoliopsida</taxon>
        <taxon>eudicotyledons</taxon>
        <taxon>Gunneridae</taxon>
        <taxon>Pentapetalae</taxon>
        <taxon>asterids</taxon>
        <taxon>lamiids</taxon>
        <taxon>Gentianales</taxon>
        <taxon>Rubiaceae</taxon>
        <taxon>Ixoroideae</taxon>
        <taxon>Gardenieae complex</taxon>
        <taxon>Bertiereae - Coffeeae clade</taxon>
        <taxon>Coffeeae</taxon>
        <taxon>Coffea</taxon>
    </lineage>
</organism>
<dbReference type="GO" id="GO:0000139">
    <property type="term" value="C:Golgi membrane"/>
    <property type="evidence" value="ECO:0007669"/>
    <property type="project" value="UniProtKB-SubCell"/>
</dbReference>
<dbReference type="GO" id="GO:0016757">
    <property type="term" value="F:glycosyltransferase activity"/>
    <property type="evidence" value="ECO:0007669"/>
    <property type="project" value="UniProtKB-KW"/>
</dbReference>
<keyword evidence="4" id="KW-0735">Signal-anchor</keyword>
<evidence type="ECO:0000313" key="8">
    <source>
        <dbReference type="Proteomes" id="UP000295252"/>
    </source>
</evidence>
<dbReference type="Gramene" id="CDO99716">
    <property type="protein sequence ID" value="CDO99716"/>
    <property type="gene ID" value="GSCOC_T00029389001"/>
</dbReference>
<accession>A0A068TU22</accession>
<dbReference type="InterPro" id="IPR040911">
    <property type="entry name" value="Exostosin_GT47"/>
</dbReference>
<keyword evidence="3" id="KW-0808">Transferase</keyword>
<dbReference type="InParanoid" id="A0A068TU22"/>
<dbReference type="PANTHER" id="PTHR11062:SF365">
    <property type="entry name" value="EXOSTOSIN GT47 DOMAIN-CONTAINING PROTEIN"/>
    <property type="match status" value="1"/>
</dbReference>
<dbReference type="OrthoDB" id="1924787at2759"/>
<comment type="similarity">
    <text evidence="2">Belongs to the glycosyltransferase 47 family.</text>
</comment>
<protein>
    <recommendedName>
        <fullName evidence="6">Exostosin GT47 domain-containing protein</fullName>
    </recommendedName>
</protein>
<dbReference type="Pfam" id="PF03016">
    <property type="entry name" value="Exostosin_GT47"/>
    <property type="match status" value="1"/>
</dbReference>
<evidence type="ECO:0000256" key="2">
    <source>
        <dbReference type="ARBA" id="ARBA00010271"/>
    </source>
</evidence>
<name>A0A068TU22_COFCA</name>
<sequence length="444" mass="50822">MAYFSCNFPSLLCPSLFLIFFLFCLNNQNHFFSLSTFSTLSNHHHAGSGVARIEDSLARARVAIYNAARTNRTCAFHKHHRFVPAGSAYKNPHAFHQSYLEMEKRFKVWVYKEGEPPIFHAAPGTNIYSIDGQFISELENGAINNSTSTTFTSFLSRDPDEAVVFFIPIGITNIVQYLFEPRDYHSMMRQIQTIAVDYVGLISSKYYYWNRSNGADHFYLSCHDWGPWVSKSNPLFRNVIRVLCNANVSEGFKPTRDVSLPEIKIPYEGLGPPVLGKPAEQRSILAFFAGGHHGHVRGSLIQYWKDKDADIQVYEYLPENVDYFEFMERSKFCLCPSGYEVASPRIVESISSGCVPVIISDGYVPPFSDVLDWSQFSVSVPVAKIPELKSILQAIPMDEYLKKQKMVMQVQRHFILHRPAQPYDLLHMVLHSIWLRRLNVRLPP</sequence>
<dbReference type="AlphaFoldDB" id="A0A068TU22"/>
<evidence type="ECO:0000256" key="5">
    <source>
        <dbReference type="ARBA" id="ARBA00023034"/>
    </source>
</evidence>
<comment type="subcellular location">
    <subcellularLocation>
        <location evidence="1">Golgi apparatus membrane</location>
        <topology evidence="1">Single-pass type II membrane protein</topology>
    </subcellularLocation>
</comment>
<gene>
    <name evidence="7" type="ORF">GSCOC_T00029389001</name>
</gene>
<dbReference type="OMA" id="PAKPYDI"/>
<dbReference type="STRING" id="49390.A0A068TU22"/>
<proteinExistence type="inferred from homology"/>